<proteinExistence type="predicted"/>
<reference evidence="1" key="1">
    <citation type="journal article" date="2020" name="Nature">
        <title>Giant virus diversity and host interactions through global metagenomics.</title>
        <authorList>
            <person name="Schulz F."/>
            <person name="Roux S."/>
            <person name="Paez-Espino D."/>
            <person name="Jungbluth S."/>
            <person name="Walsh D.A."/>
            <person name="Denef V.J."/>
            <person name="McMahon K.D."/>
            <person name="Konstantinidis K.T."/>
            <person name="Eloe-Fadrosh E.A."/>
            <person name="Kyrpides N.C."/>
            <person name="Woyke T."/>
        </authorList>
    </citation>
    <scope>NUCLEOTIDE SEQUENCE</scope>
    <source>
        <strain evidence="1">GVMAG-M-3300009068-25</strain>
    </source>
</reference>
<organism evidence="1">
    <name type="scientific">viral metagenome</name>
    <dbReference type="NCBI Taxonomy" id="1070528"/>
    <lineage>
        <taxon>unclassified sequences</taxon>
        <taxon>metagenomes</taxon>
        <taxon>organismal metagenomes</taxon>
    </lineage>
</organism>
<dbReference type="AlphaFoldDB" id="A0A6C0EML5"/>
<sequence length="88" mass="10262">MRHSIQLLPPLFLRHGCLVSHLFFFNEKKQPLQVIQVFLCSFDILQWHEASLNSSDCTGERLLELNNLKGESVITFSHQSYVMDEENL</sequence>
<name>A0A6C0EML5_9ZZZZ</name>
<protein>
    <submittedName>
        <fullName evidence="1">Uncharacterized protein</fullName>
    </submittedName>
</protein>
<dbReference type="EMBL" id="MN738888">
    <property type="protein sequence ID" value="QHT29932.1"/>
    <property type="molecule type" value="Genomic_DNA"/>
</dbReference>
<accession>A0A6C0EML5</accession>
<evidence type="ECO:0000313" key="1">
    <source>
        <dbReference type="EMBL" id="QHT29932.1"/>
    </source>
</evidence>